<keyword evidence="5 7" id="KW-1133">Transmembrane helix</keyword>
<dbReference type="CDD" id="cd06173">
    <property type="entry name" value="MFS_MefA_like"/>
    <property type="match status" value="1"/>
</dbReference>
<gene>
    <name evidence="9" type="ORF">J42TS3_31320</name>
</gene>
<reference evidence="9 10" key="1">
    <citation type="submission" date="2021-03" db="EMBL/GenBank/DDBJ databases">
        <title>Antimicrobial resistance genes in bacteria isolated from Japanese honey, and their potential for conferring macrolide and lincosamide resistance in the American foulbrood pathogen Paenibacillus larvae.</title>
        <authorList>
            <person name="Okamoto M."/>
            <person name="Kumagai M."/>
            <person name="Kanamori H."/>
            <person name="Takamatsu D."/>
        </authorList>
    </citation>
    <scope>NUCLEOTIDE SEQUENCE [LARGE SCALE GENOMIC DNA]</scope>
    <source>
        <strain evidence="9 10">J42TS3</strain>
    </source>
</reference>
<feature type="transmembrane region" description="Helical" evidence="7">
    <location>
        <begin position="58"/>
        <end position="78"/>
    </location>
</feature>
<sequence>MRAEALTKRKSITNGLSGLTKHKSFMYLLISRTISRFGDSIDSIAYSWMVYTLTGSKLMMGSLFALNFVPSIMFSFFTGALVDRWSKRHVVLFTSLGRGLLVILTAVLYGLSLLQPWHLYVLTFLISTLECFTAPAEIALVPRLLPKEKLLSGNSISTTVSRVSELAGLAVAGGIIAIAGISGAILIDGLTFFAAAAFIFMIKVPAETAETPVSKVIEKTSLLQEIRIGFKFIFANKLILTIVLIAAYVNFCLSPYNVLNPVYVDEILKSGPVGLSLLGITLLSGMVVSGIWLSRKGDSYKKSRLIIAGYMLLGASYALFYLPAYLPIPPLYLAPLFSFGMGIAVPLASTPSTTYFMETVPKELLGRVGALYSMISSCAIPLGSLLAGVMGEQIQIHALYLCFGLLLIIPGFLLMRHRSFMKL</sequence>
<accession>A0ABQ4MDR4</accession>
<dbReference type="PROSITE" id="PS50850">
    <property type="entry name" value="MFS"/>
    <property type="match status" value="1"/>
</dbReference>
<feature type="transmembrane region" description="Helical" evidence="7">
    <location>
        <begin position="271"/>
        <end position="293"/>
    </location>
</feature>
<feature type="transmembrane region" description="Helical" evidence="7">
    <location>
        <begin position="369"/>
        <end position="390"/>
    </location>
</feature>
<evidence type="ECO:0000256" key="6">
    <source>
        <dbReference type="ARBA" id="ARBA00023136"/>
    </source>
</evidence>
<feature type="transmembrane region" description="Helical" evidence="7">
    <location>
        <begin position="117"/>
        <end position="145"/>
    </location>
</feature>
<name>A0ABQ4MDR4_9BACL</name>
<feature type="domain" description="Major facilitator superfamily (MFS) profile" evidence="8">
    <location>
        <begin position="24"/>
        <end position="419"/>
    </location>
</feature>
<dbReference type="Proteomes" id="UP000679992">
    <property type="component" value="Unassembled WGS sequence"/>
</dbReference>
<evidence type="ECO:0000313" key="9">
    <source>
        <dbReference type="EMBL" id="GIP54097.1"/>
    </source>
</evidence>
<evidence type="ECO:0000256" key="7">
    <source>
        <dbReference type="SAM" id="Phobius"/>
    </source>
</evidence>
<keyword evidence="4 7" id="KW-0812">Transmembrane</keyword>
<evidence type="ECO:0000256" key="5">
    <source>
        <dbReference type="ARBA" id="ARBA00022989"/>
    </source>
</evidence>
<evidence type="ECO:0000259" key="8">
    <source>
        <dbReference type="PROSITE" id="PS50850"/>
    </source>
</evidence>
<dbReference type="InterPro" id="IPR011701">
    <property type="entry name" value="MFS"/>
</dbReference>
<comment type="caution">
    <text evidence="9">The sequence shown here is derived from an EMBL/GenBank/DDBJ whole genome shotgun (WGS) entry which is preliminary data.</text>
</comment>
<dbReference type="Pfam" id="PF07690">
    <property type="entry name" value="MFS_1"/>
    <property type="match status" value="1"/>
</dbReference>
<feature type="transmembrane region" description="Helical" evidence="7">
    <location>
        <begin position="90"/>
        <end position="111"/>
    </location>
</feature>
<evidence type="ECO:0000256" key="1">
    <source>
        <dbReference type="ARBA" id="ARBA00004651"/>
    </source>
</evidence>
<comment type="subcellular location">
    <subcellularLocation>
        <location evidence="1">Cell membrane</location>
        <topology evidence="1">Multi-pass membrane protein</topology>
    </subcellularLocation>
</comment>
<dbReference type="InterPro" id="IPR036259">
    <property type="entry name" value="MFS_trans_sf"/>
</dbReference>
<feature type="transmembrane region" description="Helical" evidence="7">
    <location>
        <begin position="396"/>
        <end position="415"/>
    </location>
</feature>
<dbReference type="PANTHER" id="PTHR23513">
    <property type="entry name" value="INTEGRAL MEMBRANE EFFLUX PROTEIN-RELATED"/>
    <property type="match status" value="1"/>
</dbReference>
<evidence type="ECO:0000256" key="3">
    <source>
        <dbReference type="ARBA" id="ARBA00022475"/>
    </source>
</evidence>
<feature type="transmembrane region" description="Helical" evidence="7">
    <location>
        <begin position="230"/>
        <end position="251"/>
    </location>
</feature>
<proteinExistence type="predicted"/>
<dbReference type="RefSeq" id="WP_213655467.1">
    <property type="nucleotide sequence ID" value="NZ_BOSL01000009.1"/>
</dbReference>
<dbReference type="Gene3D" id="1.20.1250.20">
    <property type="entry name" value="MFS general substrate transporter like domains"/>
    <property type="match status" value="1"/>
</dbReference>
<feature type="transmembrane region" description="Helical" evidence="7">
    <location>
        <begin position="332"/>
        <end position="357"/>
    </location>
</feature>
<evidence type="ECO:0000256" key="4">
    <source>
        <dbReference type="ARBA" id="ARBA00022692"/>
    </source>
</evidence>
<feature type="transmembrane region" description="Helical" evidence="7">
    <location>
        <begin position="166"/>
        <end position="186"/>
    </location>
</feature>
<evidence type="ECO:0000256" key="2">
    <source>
        <dbReference type="ARBA" id="ARBA00022448"/>
    </source>
</evidence>
<feature type="transmembrane region" description="Helical" evidence="7">
    <location>
        <begin position="305"/>
        <end position="326"/>
    </location>
</feature>
<organism evidence="9 10">
    <name type="scientific">Paenibacillus vini</name>
    <dbReference type="NCBI Taxonomy" id="1476024"/>
    <lineage>
        <taxon>Bacteria</taxon>
        <taxon>Bacillati</taxon>
        <taxon>Bacillota</taxon>
        <taxon>Bacilli</taxon>
        <taxon>Bacillales</taxon>
        <taxon>Paenibacillaceae</taxon>
        <taxon>Paenibacillus</taxon>
    </lineage>
</organism>
<keyword evidence="3" id="KW-1003">Cell membrane</keyword>
<keyword evidence="6 7" id="KW-0472">Membrane</keyword>
<dbReference type="InterPro" id="IPR020846">
    <property type="entry name" value="MFS_dom"/>
</dbReference>
<keyword evidence="2" id="KW-0813">Transport</keyword>
<protein>
    <submittedName>
        <fullName evidence="9">MFS transporter</fullName>
    </submittedName>
</protein>
<dbReference type="PANTHER" id="PTHR23513:SF6">
    <property type="entry name" value="MAJOR FACILITATOR SUPERFAMILY ASSOCIATED DOMAIN-CONTAINING PROTEIN"/>
    <property type="match status" value="1"/>
</dbReference>
<dbReference type="SUPFAM" id="SSF103473">
    <property type="entry name" value="MFS general substrate transporter"/>
    <property type="match status" value="1"/>
</dbReference>
<evidence type="ECO:0000313" key="10">
    <source>
        <dbReference type="Proteomes" id="UP000679992"/>
    </source>
</evidence>
<keyword evidence="10" id="KW-1185">Reference proteome</keyword>
<dbReference type="EMBL" id="BOSL01000009">
    <property type="protein sequence ID" value="GIP54097.1"/>
    <property type="molecule type" value="Genomic_DNA"/>
</dbReference>